<evidence type="ECO:0000313" key="2">
    <source>
        <dbReference type="Proteomes" id="UP000824533"/>
    </source>
</evidence>
<evidence type="ECO:0000313" key="1">
    <source>
        <dbReference type="EMBL" id="KAJ0180669.1"/>
    </source>
</evidence>
<comment type="caution">
    <text evidence="1">The sequence shown here is derived from an EMBL/GenBank/DDBJ whole genome shotgun (WGS) entry which is preliminary data.</text>
</comment>
<organism evidence="1 2">
    <name type="scientific">Dendrolimus kikuchii</name>
    <dbReference type="NCBI Taxonomy" id="765133"/>
    <lineage>
        <taxon>Eukaryota</taxon>
        <taxon>Metazoa</taxon>
        <taxon>Ecdysozoa</taxon>
        <taxon>Arthropoda</taxon>
        <taxon>Hexapoda</taxon>
        <taxon>Insecta</taxon>
        <taxon>Pterygota</taxon>
        <taxon>Neoptera</taxon>
        <taxon>Endopterygota</taxon>
        <taxon>Lepidoptera</taxon>
        <taxon>Glossata</taxon>
        <taxon>Ditrysia</taxon>
        <taxon>Bombycoidea</taxon>
        <taxon>Lasiocampidae</taxon>
        <taxon>Dendrolimus</taxon>
    </lineage>
</organism>
<accession>A0ACC1DA76</accession>
<sequence length="195" mass="22475">MASAVTGRQRRRISTYYDLDHNLLVHLLSLISSYRYTRLLEKIKFDNYVCDKSEHNEFKRSEDGCMENCQKGNGLSQRVKRKCIPVTPPNGEIGQGNCLPSTSGTDFDRSHDALNAQLPKLAVQCDGYIQSIRMRNSRSVDTMKWKRKCKIKINYSKEPLNVGEYIIWALRYTDESKCSRNLLAVFEEIAKEVNV</sequence>
<keyword evidence="2" id="KW-1185">Reference proteome</keyword>
<protein>
    <submittedName>
        <fullName evidence="1">Uncharacterized protein</fullName>
    </submittedName>
</protein>
<reference evidence="1 2" key="1">
    <citation type="journal article" date="2021" name="Front. Genet.">
        <title>Chromosome-Level Genome Assembly Reveals Significant Gene Expansion in the Toll and IMD Signaling Pathways of Dendrolimus kikuchii.</title>
        <authorList>
            <person name="Zhou J."/>
            <person name="Wu P."/>
            <person name="Xiong Z."/>
            <person name="Liu N."/>
            <person name="Zhao N."/>
            <person name="Ji M."/>
            <person name="Qiu Y."/>
            <person name="Yang B."/>
        </authorList>
    </citation>
    <scope>NUCLEOTIDE SEQUENCE [LARGE SCALE GENOMIC DNA]</scope>
    <source>
        <strain evidence="1">Ann1</strain>
    </source>
</reference>
<name>A0ACC1DA76_9NEOP</name>
<dbReference type="Proteomes" id="UP000824533">
    <property type="component" value="Linkage Group LG06"/>
</dbReference>
<proteinExistence type="predicted"/>
<gene>
    <name evidence="1" type="ORF">K1T71_004073</name>
</gene>
<dbReference type="EMBL" id="CM034392">
    <property type="protein sequence ID" value="KAJ0180669.1"/>
    <property type="molecule type" value="Genomic_DNA"/>
</dbReference>